<feature type="region of interest" description="Disordered" evidence="1">
    <location>
        <begin position="1"/>
        <end position="36"/>
    </location>
</feature>
<feature type="compositionally biased region" description="Basic and acidic residues" evidence="1">
    <location>
        <begin position="18"/>
        <end position="27"/>
    </location>
</feature>
<sequence>MSDGMSEDMSHPSGNARRGGDDGEGGRPKAPRSVSMPVGVVIERRPGVTRWQRWVYRPVAVLPGAGPADWRLLRSEGGIDTYHAATRTLELHRADVEAYKISLSMTPPSVFVVLRPDDAGTGGHPFKVHAVTASAYEAQDYQDSGDEIVEPVAMTPGLEAWVRGFADAHFVAEPFRKRRRGGKRPEPVEEGLGDPRIRQAADVYRAPVEIRRATLRKAPRRGDGGDQD</sequence>
<dbReference type="Pfam" id="PF11749">
    <property type="entry name" value="DUF3305"/>
    <property type="match status" value="1"/>
</dbReference>
<accession>A0A1G9F473</accession>
<dbReference type="RefSeq" id="WP_342670242.1">
    <property type="nucleotide sequence ID" value="NZ_FNFV01000005.1"/>
</dbReference>
<dbReference type="AlphaFoldDB" id="A0A1G9F473"/>
<keyword evidence="3" id="KW-1185">Reference proteome</keyword>
<feature type="compositionally biased region" description="Basic and acidic residues" evidence="1">
    <location>
        <begin position="183"/>
        <end position="198"/>
    </location>
</feature>
<organism evidence="2 3">
    <name type="scientific">Meinhardsimonia xiamenensis</name>
    <dbReference type="NCBI Taxonomy" id="990712"/>
    <lineage>
        <taxon>Bacteria</taxon>
        <taxon>Pseudomonadati</taxon>
        <taxon>Pseudomonadota</taxon>
        <taxon>Alphaproteobacteria</taxon>
        <taxon>Rhodobacterales</taxon>
        <taxon>Paracoccaceae</taxon>
        <taxon>Meinhardsimonia</taxon>
    </lineage>
</organism>
<evidence type="ECO:0000313" key="2">
    <source>
        <dbReference type="EMBL" id="SDK83222.1"/>
    </source>
</evidence>
<proteinExistence type="predicted"/>
<dbReference type="Proteomes" id="UP000199328">
    <property type="component" value="Unassembled WGS sequence"/>
</dbReference>
<name>A0A1G9F473_9RHOB</name>
<dbReference type="InterPro" id="IPR021736">
    <property type="entry name" value="DUF3305"/>
</dbReference>
<dbReference type="EMBL" id="FNFV01000005">
    <property type="protein sequence ID" value="SDK83222.1"/>
    <property type="molecule type" value="Genomic_DNA"/>
</dbReference>
<feature type="region of interest" description="Disordered" evidence="1">
    <location>
        <begin position="177"/>
        <end position="198"/>
    </location>
</feature>
<evidence type="ECO:0000313" key="3">
    <source>
        <dbReference type="Proteomes" id="UP000199328"/>
    </source>
</evidence>
<reference evidence="3" key="1">
    <citation type="submission" date="2016-10" db="EMBL/GenBank/DDBJ databases">
        <authorList>
            <person name="Varghese N."/>
            <person name="Submissions S."/>
        </authorList>
    </citation>
    <scope>NUCLEOTIDE SEQUENCE [LARGE SCALE GENOMIC DNA]</scope>
    <source>
        <strain evidence="3">CGMCC 1.10789</strain>
    </source>
</reference>
<protein>
    <recommendedName>
        <fullName evidence="4">Molybdopterin-guanine dinucleotide biosynthesis protein A</fullName>
    </recommendedName>
</protein>
<evidence type="ECO:0008006" key="4">
    <source>
        <dbReference type="Google" id="ProtNLM"/>
    </source>
</evidence>
<evidence type="ECO:0000256" key="1">
    <source>
        <dbReference type="SAM" id="MobiDB-lite"/>
    </source>
</evidence>
<gene>
    <name evidence="2" type="ORF">SAMN05216257_10527</name>
</gene>
<dbReference type="STRING" id="990712.SAMN05216257_10527"/>